<protein>
    <recommendedName>
        <fullName evidence="2">RmlD-like substrate binding domain-containing protein</fullName>
    </recommendedName>
</protein>
<dbReference type="InterPro" id="IPR036291">
    <property type="entry name" value="NAD(P)-bd_dom_sf"/>
</dbReference>
<dbReference type="AlphaFoldDB" id="A0A383AYE2"/>
<organism evidence="1">
    <name type="scientific">marine metagenome</name>
    <dbReference type="NCBI Taxonomy" id="408172"/>
    <lineage>
        <taxon>unclassified sequences</taxon>
        <taxon>metagenomes</taxon>
        <taxon>ecological metagenomes</taxon>
    </lineage>
</organism>
<evidence type="ECO:0008006" key="2">
    <source>
        <dbReference type="Google" id="ProtNLM"/>
    </source>
</evidence>
<proteinExistence type="predicted"/>
<sequence>KQQKNKIINGYTNAIYSGLTTVAFSNILNEIIQNHHNLDGLFNVSSEPISKFDLIHLLNKKFQLNININPDSTFVCDRSLDSTAFRKKTNISIPSWEKMIDELYHYNM</sequence>
<dbReference type="SUPFAM" id="SSF51735">
    <property type="entry name" value="NAD(P)-binding Rossmann-fold domains"/>
    <property type="match status" value="1"/>
</dbReference>
<accession>A0A383AYE2</accession>
<evidence type="ECO:0000313" key="1">
    <source>
        <dbReference type="EMBL" id="SVE12946.1"/>
    </source>
</evidence>
<name>A0A383AYE2_9ZZZZ</name>
<gene>
    <name evidence="1" type="ORF">METZ01_LOCUS465800</name>
</gene>
<dbReference type="EMBL" id="UINC01196089">
    <property type="protein sequence ID" value="SVE12946.1"/>
    <property type="molecule type" value="Genomic_DNA"/>
</dbReference>
<feature type="non-terminal residue" evidence="1">
    <location>
        <position position="1"/>
    </location>
</feature>
<reference evidence="1" key="1">
    <citation type="submission" date="2018-05" db="EMBL/GenBank/DDBJ databases">
        <authorList>
            <person name="Lanie J.A."/>
            <person name="Ng W.-L."/>
            <person name="Kazmierczak K.M."/>
            <person name="Andrzejewski T.M."/>
            <person name="Davidsen T.M."/>
            <person name="Wayne K.J."/>
            <person name="Tettelin H."/>
            <person name="Glass J.I."/>
            <person name="Rusch D."/>
            <person name="Podicherti R."/>
            <person name="Tsui H.-C.T."/>
            <person name="Winkler M.E."/>
        </authorList>
    </citation>
    <scope>NUCLEOTIDE SEQUENCE</scope>
</reference>